<evidence type="ECO:0000256" key="2">
    <source>
        <dbReference type="ARBA" id="ARBA00022475"/>
    </source>
</evidence>
<dbReference type="PANTHER" id="PTHR35007">
    <property type="entry name" value="INTEGRAL MEMBRANE PROTEIN-RELATED"/>
    <property type="match status" value="1"/>
</dbReference>
<organism evidence="8 9">
    <name type="scientific">Garicola koreensis</name>
    <dbReference type="NCBI Taxonomy" id="1262554"/>
    <lineage>
        <taxon>Bacteria</taxon>
        <taxon>Bacillati</taxon>
        <taxon>Actinomycetota</taxon>
        <taxon>Actinomycetes</taxon>
        <taxon>Micrococcales</taxon>
        <taxon>Micrococcaceae</taxon>
        <taxon>Garicola</taxon>
    </lineage>
</organism>
<evidence type="ECO:0000256" key="5">
    <source>
        <dbReference type="ARBA" id="ARBA00023136"/>
    </source>
</evidence>
<protein>
    <submittedName>
        <fullName evidence="8">Pilus assembly protein TadC</fullName>
    </submittedName>
</protein>
<proteinExistence type="predicted"/>
<feature type="domain" description="Type II secretion system protein GspF" evidence="7">
    <location>
        <begin position="60"/>
        <end position="179"/>
    </location>
</feature>
<feature type="transmembrane region" description="Helical" evidence="6">
    <location>
        <begin position="164"/>
        <end position="188"/>
    </location>
</feature>
<keyword evidence="9" id="KW-1185">Reference proteome</keyword>
<gene>
    <name evidence="8" type="ORF">FHX47_002142</name>
</gene>
<evidence type="ECO:0000313" key="8">
    <source>
        <dbReference type="EMBL" id="MBB3668502.1"/>
    </source>
</evidence>
<dbReference type="GO" id="GO:0005886">
    <property type="term" value="C:plasma membrane"/>
    <property type="evidence" value="ECO:0007669"/>
    <property type="project" value="UniProtKB-SubCell"/>
</dbReference>
<accession>A0A7W5TTQ3</accession>
<comment type="caution">
    <text evidence="8">The sequence shown here is derived from an EMBL/GenBank/DDBJ whole genome shotgun (WGS) entry which is preliminary data.</text>
</comment>
<dbReference type="AlphaFoldDB" id="A0A7W5TTQ3"/>
<dbReference type="Proteomes" id="UP000547528">
    <property type="component" value="Unassembled WGS sequence"/>
</dbReference>
<evidence type="ECO:0000256" key="6">
    <source>
        <dbReference type="SAM" id="Phobius"/>
    </source>
</evidence>
<keyword evidence="2" id="KW-1003">Cell membrane</keyword>
<keyword evidence="4 6" id="KW-1133">Transmembrane helix</keyword>
<dbReference type="Pfam" id="PF00482">
    <property type="entry name" value="T2SSF"/>
    <property type="match status" value="1"/>
</dbReference>
<reference evidence="8 9" key="1">
    <citation type="submission" date="2020-08" db="EMBL/GenBank/DDBJ databases">
        <title>Sequencing the genomes of 1000 actinobacteria strains.</title>
        <authorList>
            <person name="Klenk H.-P."/>
        </authorList>
    </citation>
    <scope>NUCLEOTIDE SEQUENCE [LARGE SCALE GENOMIC DNA]</scope>
    <source>
        <strain evidence="8 9">DSM 28238</strain>
    </source>
</reference>
<evidence type="ECO:0000256" key="4">
    <source>
        <dbReference type="ARBA" id="ARBA00022989"/>
    </source>
</evidence>
<evidence type="ECO:0000256" key="1">
    <source>
        <dbReference type="ARBA" id="ARBA00004651"/>
    </source>
</evidence>
<evidence type="ECO:0000256" key="3">
    <source>
        <dbReference type="ARBA" id="ARBA00022692"/>
    </source>
</evidence>
<keyword evidence="5 6" id="KW-0472">Membrane</keyword>
<dbReference type="InterPro" id="IPR018076">
    <property type="entry name" value="T2SS_GspF_dom"/>
</dbReference>
<evidence type="ECO:0000259" key="7">
    <source>
        <dbReference type="Pfam" id="PF00482"/>
    </source>
</evidence>
<name>A0A7W5TTQ3_9MICC</name>
<dbReference type="EMBL" id="JACIBT010000025">
    <property type="protein sequence ID" value="MBB3668502.1"/>
    <property type="molecule type" value="Genomic_DNA"/>
</dbReference>
<dbReference type="PANTHER" id="PTHR35007:SF3">
    <property type="entry name" value="POSSIBLE CONSERVED ALANINE RICH MEMBRANE PROTEIN"/>
    <property type="match status" value="1"/>
</dbReference>
<dbReference type="RefSeq" id="WP_183358881.1">
    <property type="nucleotide sequence ID" value="NZ_BAABKR010000001.1"/>
</dbReference>
<comment type="subcellular location">
    <subcellularLocation>
        <location evidence="1">Cell membrane</location>
        <topology evidence="1">Multi-pass membrane protein</topology>
    </subcellularLocation>
</comment>
<keyword evidence="3 6" id="KW-0812">Transmembrane</keyword>
<evidence type="ECO:0000313" key="9">
    <source>
        <dbReference type="Proteomes" id="UP000547528"/>
    </source>
</evidence>
<sequence>MSELWALLTAALAAGVVLLMLHETDAGASRRRAGLRRLRQLMRRRRPESQDEGADAAVLLDLTAALLSAGVGIEAALSRLADTVPGAGRLARVHHALSAGAGWEQAVEPVTGHPELSAFCEHLSFAYATGAPSASMLRAAAAQARAQRRHGAERRAEELGVKMMLPLGACFLPAFILLGVVPVVLSMLPDSLGL</sequence>